<dbReference type="AlphaFoldDB" id="A0AAU8J9Z8"/>
<proteinExistence type="predicted"/>
<dbReference type="Gene3D" id="3.40.50.300">
    <property type="entry name" value="P-loop containing nucleotide triphosphate hydrolases"/>
    <property type="match status" value="1"/>
</dbReference>
<feature type="region of interest" description="Disordered" evidence="1">
    <location>
        <begin position="111"/>
        <end position="133"/>
    </location>
</feature>
<dbReference type="EMBL" id="CP159837">
    <property type="protein sequence ID" value="XCM35614.1"/>
    <property type="molecule type" value="Genomic_DNA"/>
</dbReference>
<dbReference type="InterPro" id="IPR027417">
    <property type="entry name" value="P-loop_NTPase"/>
</dbReference>
<dbReference type="Pfam" id="PF00931">
    <property type="entry name" value="NB-ARC"/>
    <property type="match status" value="1"/>
</dbReference>
<dbReference type="PRINTS" id="PR00364">
    <property type="entry name" value="DISEASERSIST"/>
</dbReference>
<dbReference type="GO" id="GO:0043531">
    <property type="term" value="F:ADP binding"/>
    <property type="evidence" value="ECO:0007669"/>
    <property type="project" value="InterPro"/>
</dbReference>
<accession>A0AAU8J9Z8</accession>
<dbReference type="InterPro" id="IPR002182">
    <property type="entry name" value="NB-ARC"/>
</dbReference>
<evidence type="ECO:0000313" key="4">
    <source>
        <dbReference type="EMBL" id="XCM35614.1"/>
    </source>
</evidence>
<dbReference type="InterPro" id="IPR058651">
    <property type="entry name" value="HTH_VMAP-M9"/>
</dbReference>
<feature type="compositionally biased region" description="Low complexity" evidence="1">
    <location>
        <begin position="113"/>
        <end position="129"/>
    </location>
</feature>
<reference evidence="4" key="1">
    <citation type="submission" date="2024-07" db="EMBL/GenBank/DDBJ databases">
        <authorList>
            <person name="Kim Y.J."/>
            <person name="Jeong J.Y."/>
        </authorList>
    </citation>
    <scope>NUCLEOTIDE SEQUENCE</scope>
    <source>
        <strain evidence="4">GIHE-MW2</strain>
    </source>
</reference>
<dbReference type="RefSeq" id="WP_354634941.1">
    <property type="nucleotide sequence ID" value="NZ_CP159837.1"/>
</dbReference>
<name>A0AAU8J9Z8_9CYAN</name>
<gene>
    <name evidence="4" type="ORF">ABWT76_004306</name>
</gene>
<dbReference type="Pfam" id="PF26355">
    <property type="entry name" value="HTH_VMAP-M9"/>
    <property type="match status" value="1"/>
</dbReference>
<protein>
    <submittedName>
        <fullName evidence="4">NB-ARC domain-containing protein</fullName>
    </submittedName>
</protein>
<evidence type="ECO:0000259" key="2">
    <source>
        <dbReference type="Pfam" id="PF00931"/>
    </source>
</evidence>
<evidence type="ECO:0000259" key="3">
    <source>
        <dbReference type="Pfam" id="PF26355"/>
    </source>
</evidence>
<evidence type="ECO:0000256" key="1">
    <source>
        <dbReference type="SAM" id="MobiDB-lite"/>
    </source>
</evidence>
<sequence length="467" mass="53003">MDFQEVLKWTDEQIFAKTGEHLDSLQATILQGTWQGQKYPEIAENYKCSEIHVKKKAAKLWHMLSEVLGEDIHKLNFRAIAERFHISNISSDFVQIGNQFGNINICGEKIHNSKVPSPSKSPQNSQPSPRQTQIDLRDAPEIFRFYNRTPELATLNQWFLTDRSRLIAIFGLSGIGKTALAVQLVAQIQDKFDYIIWRSLNKAPTLAQLQANIIQFLNTNNNTNNPAFTEELKNNSATLLDYFRSDRCLVILDDVQMIFSNKELAAEYQPGWENYGLFFEQIAELSHNSCLLLLGWEKPRSVTKLEGETAPVRSLQLNGLGQAAREIFREKGLKDEDKWDEAIALYGDNPLWLKLIAATINDLFGGRVGEFLTYDTLFLSEDLIAVLDPMFQRLSDVEKVAIAALANATTPVSLAQLQKSTKLSPSDLLKAMQSLSRRCLIEKRDEAKETVFSMQPVVKAYVKSRRD</sequence>
<feature type="domain" description="vWA-MoxR associated protein N-terminal HTH" evidence="3">
    <location>
        <begin position="1"/>
        <end position="83"/>
    </location>
</feature>
<feature type="domain" description="NB-ARC" evidence="2">
    <location>
        <begin position="156"/>
        <end position="255"/>
    </location>
</feature>
<organism evidence="4">
    <name type="scientific">Planktothricoides raciborskii GIHE-MW2</name>
    <dbReference type="NCBI Taxonomy" id="2792601"/>
    <lineage>
        <taxon>Bacteria</taxon>
        <taxon>Bacillati</taxon>
        <taxon>Cyanobacteriota</taxon>
        <taxon>Cyanophyceae</taxon>
        <taxon>Oscillatoriophycideae</taxon>
        <taxon>Oscillatoriales</taxon>
        <taxon>Oscillatoriaceae</taxon>
        <taxon>Planktothricoides</taxon>
    </lineage>
</organism>
<dbReference type="SUPFAM" id="SSF52540">
    <property type="entry name" value="P-loop containing nucleoside triphosphate hydrolases"/>
    <property type="match status" value="1"/>
</dbReference>